<comment type="caution">
    <text evidence="4">The sequence shown here is derived from an EMBL/GenBank/DDBJ whole genome shotgun (WGS) entry which is preliminary data.</text>
</comment>
<name>A0A6P1CLG2_9NOCA</name>
<evidence type="ECO:0000256" key="1">
    <source>
        <dbReference type="ARBA" id="ARBA00023125"/>
    </source>
</evidence>
<dbReference type="PRINTS" id="PR00455">
    <property type="entry name" value="HTHTETR"/>
</dbReference>
<dbReference type="EMBL" id="JAAGVB010000016">
    <property type="protein sequence ID" value="NEW33400.1"/>
    <property type="molecule type" value="Genomic_DNA"/>
</dbReference>
<dbReference type="OMA" id="MITWWIR"/>
<dbReference type="PANTHER" id="PTHR30055:SF158">
    <property type="entry name" value="POSSIBLE TRANSCRIPTIONAL REGULATORY PROTEIN (PROBABLY TETR-FAMILY)"/>
    <property type="match status" value="1"/>
</dbReference>
<evidence type="ECO:0000313" key="5">
    <source>
        <dbReference type="Proteomes" id="UP000471166"/>
    </source>
</evidence>
<evidence type="ECO:0000256" key="2">
    <source>
        <dbReference type="PROSITE-ProRule" id="PRU00335"/>
    </source>
</evidence>
<sequence length="210" mass="22353">MGTAGTKGVPRAERERQILDAATEEFGRHGYAGTSLAAVAARSGVSKPMVLAYFASKDGLYSACVRRAGDNLTTHIEAAMADDAPGLQLPAHVLTAIFTALEPRPNDWHLIWDRGLPEDGEALAEATTVRQRLAELATRGAAVVGEAGEQAVDADDLAVLTEVWTGMVGSVVRWWLRHPEQSAAQMAARSLRIVGLIADAGARDRQRATS</sequence>
<dbReference type="Proteomes" id="UP000471166">
    <property type="component" value="Unassembled WGS sequence"/>
</dbReference>
<reference evidence="4 5" key="1">
    <citation type="submission" date="2020-01" db="EMBL/GenBank/DDBJ databases">
        <title>Genetics and antimicrobial susceptibilities of Nocardia species isolated from the soil; a comparison with species isolated from humans.</title>
        <authorList>
            <person name="Carrasco G."/>
            <person name="Monzon S."/>
            <person name="Sansegundo M."/>
            <person name="Garcia E."/>
            <person name="Garrido N."/>
            <person name="Medina M.J."/>
            <person name="Villalon P."/>
            <person name="Ramirez-Arocha A.C."/>
            <person name="Jimenez P."/>
            <person name="Cuesta I."/>
            <person name="Valdezate S."/>
        </authorList>
    </citation>
    <scope>NUCLEOTIDE SEQUENCE [LARGE SCALE GENOMIC DNA]</scope>
    <source>
        <strain evidence="4 5">CNM20110626</strain>
    </source>
</reference>
<keyword evidence="1 2" id="KW-0238">DNA-binding</keyword>
<dbReference type="GO" id="GO:0003700">
    <property type="term" value="F:DNA-binding transcription factor activity"/>
    <property type="evidence" value="ECO:0007669"/>
    <property type="project" value="TreeGrafter"/>
</dbReference>
<feature type="domain" description="HTH tetR-type" evidence="3">
    <location>
        <begin position="12"/>
        <end position="72"/>
    </location>
</feature>
<proteinExistence type="predicted"/>
<dbReference type="AlphaFoldDB" id="A0A6P1CLG2"/>
<dbReference type="PROSITE" id="PS50977">
    <property type="entry name" value="HTH_TETR_2"/>
    <property type="match status" value="1"/>
</dbReference>
<dbReference type="InterPro" id="IPR009057">
    <property type="entry name" value="Homeodomain-like_sf"/>
</dbReference>
<dbReference type="RefSeq" id="WP_014349493.1">
    <property type="nucleotide sequence ID" value="NZ_AP026975.1"/>
</dbReference>
<evidence type="ECO:0000259" key="3">
    <source>
        <dbReference type="PROSITE" id="PS50977"/>
    </source>
</evidence>
<dbReference type="InterPro" id="IPR001647">
    <property type="entry name" value="HTH_TetR"/>
</dbReference>
<dbReference type="SUPFAM" id="SSF46689">
    <property type="entry name" value="Homeodomain-like"/>
    <property type="match status" value="1"/>
</dbReference>
<dbReference type="PANTHER" id="PTHR30055">
    <property type="entry name" value="HTH-TYPE TRANSCRIPTIONAL REGULATOR RUTR"/>
    <property type="match status" value="1"/>
</dbReference>
<dbReference type="Gene3D" id="1.10.357.10">
    <property type="entry name" value="Tetracycline Repressor, domain 2"/>
    <property type="match status" value="1"/>
</dbReference>
<dbReference type="GO" id="GO:0000976">
    <property type="term" value="F:transcription cis-regulatory region binding"/>
    <property type="evidence" value="ECO:0007669"/>
    <property type="project" value="TreeGrafter"/>
</dbReference>
<protein>
    <submittedName>
        <fullName evidence="4">TetR/AcrR family transcriptional regulator</fullName>
    </submittedName>
</protein>
<evidence type="ECO:0000313" key="4">
    <source>
        <dbReference type="EMBL" id="NEW33400.1"/>
    </source>
</evidence>
<organism evidence="4 5">
    <name type="scientific">Nocardia cyriacigeorgica</name>
    <dbReference type="NCBI Taxonomy" id="135487"/>
    <lineage>
        <taxon>Bacteria</taxon>
        <taxon>Bacillati</taxon>
        <taxon>Actinomycetota</taxon>
        <taxon>Actinomycetes</taxon>
        <taxon>Mycobacteriales</taxon>
        <taxon>Nocardiaceae</taxon>
        <taxon>Nocardia</taxon>
    </lineage>
</organism>
<dbReference type="InterPro" id="IPR050109">
    <property type="entry name" value="HTH-type_TetR-like_transc_reg"/>
</dbReference>
<accession>A0A6P1CLG2</accession>
<gene>
    <name evidence="4" type="ORF">GV791_12625</name>
</gene>
<feature type="DNA-binding region" description="H-T-H motif" evidence="2">
    <location>
        <begin position="35"/>
        <end position="54"/>
    </location>
</feature>
<dbReference type="Pfam" id="PF00440">
    <property type="entry name" value="TetR_N"/>
    <property type="match status" value="1"/>
</dbReference>